<protein>
    <recommendedName>
        <fullName evidence="1">N-acetyltransferase domain-containing protein</fullName>
    </recommendedName>
</protein>
<organism evidence="2 3">
    <name type="scientific">Elstera litoralis</name>
    <dbReference type="NCBI Taxonomy" id="552518"/>
    <lineage>
        <taxon>Bacteria</taxon>
        <taxon>Pseudomonadati</taxon>
        <taxon>Pseudomonadota</taxon>
        <taxon>Alphaproteobacteria</taxon>
        <taxon>Rhodospirillales</taxon>
        <taxon>Rhodospirillaceae</taxon>
        <taxon>Elstera</taxon>
    </lineage>
</organism>
<name>A0A0F3IUQ7_9PROT</name>
<dbReference type="Gene3D" id="3.40.630.30">
    <property type="match status" value="1"/>
</dbReference>
<reference evidence="2 3" key="1">
    <citation type="submission" date="2015-03" db="EMBL/GenBank/DDBJ databases">
        <title>Draft genome sequence of Elstera litoralis.</title>
        <authorList>
            <person name="Rahalkar M.C."/>
            <person name="Dhakephalkar P.K."/>
            <person name="Pore S.D."/>
            <person name="Arora P."/>
            <person name="Kapse N.G."/>
            <person name="Pandit P.S."/>
        </authorList>
    </citation>
    <scope>NUCLEOTIDE SEQUENCE [LARGE SCALE GENOMIC DNA]</scope>
    <source>
        <strain evidence="2 3">Dia-1</strain>
    </source>
</reference>
<dbReference type="InterPro" id="IPR016181">
    <property type="entry name" value="Acyl_CoA_acyltransferase"/>
</dbReference>
<proteinExistence type="predicted"/>
<keyword evidence="3" id="KW-1185">Reference proteome</keyword>
<comment type="caution">
    <text evidence="2">The sequence shown here is derived from an EMBL/GenBank/DDBJ whole genome shotgun (WGS) entry which is preliminary data.</text>
</comment>
<dbReference type="RefSeq" id="WP_045774882.1">
    <property type="nucleotide sequence ID" value="NZ_LAJY01000096.1"/>
</dbReference>
<evidence type="ECO:0000313" key="3">
    <source>
        <dbReference type="Proteomes" id="UP000033774"/>
    </source>
</evidence>
<dbReference type="Proteomes" id="UP000033774">
    <property type="component" value="Unassembled WGS sequence"/>
</dbReference>
<dbReference type="InterPro" id="IPR000182">
    <property type="entry name" value="GNAT_dom"/>
</dbReference>
<sequence length="203" mass="22015">MSLDLSPVTLTGRRVKLVPLTAEHGPGLQQAIGTAPVFRYFGGLPTQDAAAIPEFLNVAAGMVAAKTAIPFCTLDAETGQPIGSTRFGNIDAAHKRVEIGWTFIVPDRQRSGANREAKYLMLRYAFETLGCLRVELKTHHLNQQSRTAIAALGGVEEGILRNHMIMSDGSLRHSVVFSILPDEWPAVKARLEGQLYPDGDIPA</sequence>
<dbReference type="GO" id="GO:0016747">
    <property type="term" value="F:acyltransferase activity, transferring groups other than amino-acyl groups"/>
    <property type="evidence" value="ECO:0007669"/>
    <property type="project" value="InterPro"/>
</dbReference>
<dbReference type="OrthoDB" id="5295305at2"/>
<accession>A0A0F3IUQ7</accession>
<gene>
    <name evidence="2" type="ORF">VZ95_04940</name>
</gene>
<feature type="domain" description="N-acetyltransferase" evidence="1">
    <location>
        <begin position="14"/>
        <end position="153"/>
    </location>
</feature>
<dbReference type="AlphaFoldDB" id="A0A0F3IUQ7"/>
<evidence type="ECO:0000259" key="1">
    <source>
        <dbReference type="Pfam" id="PF13302"/>
    </source>
</evidence>
<dbReference type="PANTHER" id="PTHR43610">
    <property type="entry name" value="BLL6696 PROTEIN"/>
    <property type="match status" value="1"/>
</dbReference>
<evidence type="ECO:0000313" key="2">
    <source>
        <dbReference type="EMBL" id="KJV10441.1"/>
    </source>
</evidence>
<dbReference type="PANTHER" id="PTHR43610:SF1">
    <property type="entry name" value="N-ACETYLTRANSFERASE DOMAIN-CONTAINING PROTEIN"/>
    <property type="match status" value="1"/>
</dbReference>
<dbReference type="EMBL" id="LAJY01000096">
    <property type="protein sequence ID" value="KJV10441.1"/>
    <property type="molecule type" value="Genomic_DNA"/>
</dbReference>
<dbReference type="Pfam" id="PF13302">
    <property type="entry name" value="Acetyltransf_3"/>
    <property type="match status" value="1"/>
</dbReference>
<dbReference type="PATRIC" id="fig|552518.3.peg.4909"/>
<dbReference type="SUPFAM" id="SSF55729">
    <property type="entry name" value="Acyl-CoA N-acyltransferases (Nat)"/>
    <property type="match status" value="1"/>
</dbReference>